<accession>A0AAV8RQT1</accession>
<dbReference type="SUPFAM" id="SSF53822">
    <property type="entry name" value="Periplasmic binding protein-like I"/>
    <property type="match status" value="1"/>
</dbReference>
<gene>
    <name evidence="6" type="ORF">OPV22_007715</name>
</gene>
<evidence type="ECO:0000256" key="3">
    <source>
        <dbReference type="ARBA" id="ARBA00022989"/>
    </source>
</evidence>
<comment type="caution">
    <text evidence="6">The sequence shown here is derived from an EMBL/GenBank/DDBJ whole genome shotgun (WGS) entry which is preliminary data.</text>
</comment>
<evidence type="ECO:0000313" key="6">
    <source>
        <dbReference type="EMBL" id="KAJ8506829.1"/>
    </source>
</evidence>
<comment type="subcellular location">
    <subcellularLocation>
        <location evidence="1">Membrane</location>
    </subcellularLocation>
</comment>
<dbReference type="Pfam" id="PF01094">
    <property type="entry name" value="ANF_receptor"/>
    <property type="match status" value="1"/>
</dbReference>
<organism evidence="6 7">
    <name type="scientific">Ensete ventricosum</name>
    <name type="common">Abyssinian banana</name>
    <name type="synonym">Musa ensete</name>
    <dbReference type="NCBI Taxonomy" id="4639"/>
    <lineage>
        <taxon>Eukaryota</taxon>
        <taxon>Viridiplantae</taxon>
        <taxon>Streptophyta</taxon>
        <taxon>Embryophyta</taxon>
        <taxon>Tracheophyta</taxon>
        <taxon>Spermatophyta</taxon>
        <taxon>Magnoliopsida</taxon>
        <taxon>Liliopsida</taxon>
        <taxon>Zingiberales</taxon>
        <taxon>Musaceae</taxon>
        <taxon>Ensete</taxon>
    </lineage>
</organism>
<dbReference type="Proteomes" id="UP001222027">
    <property type="component" value="Unassembled WGS sequence"/>
</dbReference>
<dbReference type="InterPro" id="IPR028082">
    <property type="entry name" value="Peripla_BP_I"/>
</dbReference>
<dbReference type="PANTHER" id="PTHR34836:SF7">
    <property type="entry name" value="RECEPTOR LIGAND BINDING REGION DOMAIN-CONTAINING PROTEIN"/>
    <property type="match status" value="1"/>
</dbReference>
<dbReference type="GO" id="GO:0016020">
    <property type="term" value="C:membrane"/>
    <property type="evidence" value="ECO:0007669"/>
    <property type="project" value="UniProtKB-SubCell"/>
</dbReference>
<dbReference type="Gene3D" id="3.40.50.2300">
    <property type="match status" value="2"/>
</dbReference>
<keyword evidence="4" id="KW-0472">Membrane</keyword>
<name>A0AAV8RQT1_ENSVE</name>
<evidence type="ECO:0000256" key="1">
    <source>
        <dbReference type="ARBA" id="ARBA00004370"/>
    </source>
</evidence>
<reference evidence="6 7" key="1">
    <citation type="submission" date="2022-12" db="EMBL/GenBank/DDBJ databases">
        <title>Chromosome-scale assembly of the Ensete ventricosum genome.</title>
        <authorList>
            <person name="Dussert Y."/>
            <person name="Stocks J."/>
            <person name="Wendawek A."/>
            <person name="Woldeyes F."/>
            <person name="Nichols R.A."/>
            <person name="Borrell J.S."/>
        </authorList>
    </citation>
    <scope>NUCLEOTIDE SEQUENCE [LARGE SCALE GENOMIC DNA]</scope>
    <source>
        <strain evidence="7">cv. Maze</strain>
        <tissue evidence="6">Seeds</tissue>
    </source>
</reference>
<evidence type="ECO:0000259" key="5">
    <source>
        <dbReference type="Pfam" id="PF01094"/>
    </source>
</evidence>
<feature type="domain" description="Receptor ligand binding region" evidence="5">
    <location>
        <begin position="144"/>
        <end position="199"/>
    </location>
</feature>
<proteinExistence type="predicted"/>
<evidence type="ECO:0000313" key="7">
    <source>
        <dbReference type="Proteomes" id="UP001222027"/>
    </source>
</evidence>
<keyword evidence="3" id="KW-1133">Transmembrane helix</keyword>
<dbReference type="AlphaFoldDB" id="A0AAV8RQT1"/>
<keyword evidence="7" id="KW-1185">Reference proteome</keyword>
<dbReference type="EMBL" id="JAQQAF010000002">
    <property type="protein sequence ID" value="KAJ8506829.1"/>
    <property type="molecule type" value="Genomic_DNA"/>
</dbReference>
<dbReference type="InterPro" id="IPR015683">
    <property type="entry name" value="Ionotropic_Glu_rcpt"/>
</dbReference>
<evidence type="ECO:0000256" key="4">
    <source>
        <dbReference type="ARBA" id="ARBA00023136"/>
    </source>
</evidence>
<evidence type="ECO:0000256" key="2">
    <source>
        <dbReference type="ARBA" id="ARBA00022692"/>
    </source>
</evidence>
<dbReference type="PANTHER" id="PTHR34836">
    <property type="entry name" value="OS06G0188250 PROTEIN"/>
    <property type="match status" value="1"/>
</dbReference>
<keyword evidence="2" id="KW-0812">Transmembrane</keyword>
<dbReference type="InterPro" id="IPR001828">
    <property type="entry name" value="ANF_lig-bd_rcpt"/>
</dbReference>
<protein>
    <recommendedName>
        <fullName evidence="5">Receptor ligand binding region domain-containing protein</fullName>
    </recommendedName>
</protein>
<sequence length="221" mass="23850">MWGGVLFTFNSTIGRAAMVGIELAVEDVNADSTILAGTELNVIDHTGHKLQWLCWNKSPILLFLSPMIDPKDVAEFVPSPSISKLACFKAQHRSVQLYLHCSNAALQLMEKKAVAVVGPQSSGIGHVISHVVTELHVPLLSFAAIADLVEHLGWREVTAIFVDDDYGRGGVIALGDALAKKRSRISYKAGFPPDADPTAIGDFVGESQSHGVARLRRARQS</sequence>